<dbReference type="Proteomes" id="UP000214646">
    <property type="component" value="Unassembled WGS sequence"/>
</dbReference>
<accession>A0A225DLZ2</accession>
<comment type="caution">
    <text evidence="1">The sequence shown here is derived from an EMBL/GenBank/DDBJ whole genome shotgun (WGS) entry which is preliminary data.</text>
</comment>
<dbReference type="EMBL" id="NIDE01000014">
    <property type="protein sequence ID" value="OWK38496.1"/>
    <property type="molecule type" value="Genomic_DNA"/>
</dbReference>
<evidence type="ECO:0000313" key="1">
    <source>
        <dbReference type="EMBL" id="OWK38496.1"/>
    </source>
</evidence>
<evidence type="ECO:0000313" key="2">
    <source>
        <dbReference type="Proteomes" id="UP000214646"/>
    </source>
</evidence>
<sequence>MKLRQTLDFAMKEIQMFEGSNSAGEVRSYLACPVCRYLTGPSIMRT</sequence>
<reference evidence="2" key="1">
    <citation type="submission" date="2017-06" db="EMBL/GenBank/DDBJ databases">
        <title>Genome analysis of Fimbriiglobus ruber SP5, the first member of the order Planctomycetales with confirmed chitinolytic capability.</title>
        <authorList>
            <person name="Ravin N.V."/>
            <person name="Rakitin A.L."/>
            <person name="Ivanova A.A."/>
            <person name="Beletsky A.V."/>
            <person name="Kulichevskaya I.S."/>
            <person name="Mardanov A.V."/>
            <person name="Dedysh S.N."/>
        </authorList>
    </citation>
    <scope>NUCLEOTIDE SEQUENCE [LARGE SCALE GENOMIC DNA]</scope>
    <source>
        <strain evidence="2">SP5</strain>
    </source>
</reference>
<dbReference type="AlphaFoldDB" id="A0A225DLZ2"/>
<proteinExistence type="predicted"/>
<protein>
    <submittedName>
        <fullName evidence="1">Uncharacterized protein</fullName>
    </submittedName>
</protein>
<gene>
    <name evidence="1" type="ORF">FRUB_07616</name>
</gene>
<keyword evidence="2" id="KW-1185">Reference proteome</keyword>
<organism evidence="1 2">
    <name type="scientific">Fimbriiglobus ruber</name>
    <dbReference type="NCBI Taxonomy" id="1908690"/>
    <lineage>
        <taxon>Bacteria</taxon>
        <taxon>Pseudomonadati</taxon>
        <taxon>Planctomycetota</taxon>
        <taxon>Planctomycetia</taxon>
        <taxon>Gemmatales</taxon>
        <taxon>Gemmataceae</taxon>
        <taxon>Fimbriiglobus</taxon>
    </lineage>
</organism>
<name>A0A225DLZ2_9BACT</name>